<dbReference type="EMBL" id="OZ004259">
    <property type="protein sequence ID" value="CAK7916024.1"/>
    <property type="molecule type" value="Genomic_DNA"/>
</dbReference>
<proteinExistence type="predicted"/>
<sequence>MSGNGGKILGYIFVGAMSWYGGMKFWQPIIIDQLRQDGNLREDVFIPDTSDQPTSWTDLQDKIKDAIHPPDEPLPNTATVDEK</sequence>
<organism evidence="1 2">
    <name type="scientific">[Candida] anglica</name>
    <dbReference type="NCBI Taxonomy" id="148631"/>
    <lineage>
        <taxon>Eukaryota</taxon>
        <taxon>Fungi</taxon>
        <taxon>Dikarya</taxon>
        <taxon>Ascomycota</taxon>
        <taxon>Saccharomycotina</taxon>
        <taxon>Pichiomycetes</taxon>
        <taxon>Debaryomycetaceae</taxon>
        <taxon>Kurtzmaniella</taxon>
    </lineage>
</organism>
<keyword evidence="2" id="KW-1185">Reference proteome</keyword>
<accession>A0ABP0EGP4</accession>
<protein>
    <submittedName>
        <fullName evidence="1">Uncharacterized protein</fullName>
    </submittedName>
</protein>
<gene>
    <name evidence="1" type="ORF">CAAN4_G01904</name>
</gene>
<evidence type="ECO:0000313" key="2">
    <source>
        <dbReference type="Proteomes" id="UP001497600"/>
    </source>
</evidence>
<evidence type="ECO:0000313" key="1">
    <source>
        <dbReference type="EMBL" id="CAK7916024.1"/>
    </source>
</evidence>
<name>A0ABP0EGP4_9ASCO</name>
<reference evidence="1 2" key="1">
    <citation type="submission" date="2024-01" db="EMBL/GenBank/DDBJ databases">
        <authorList>
            <consortium name="Genoscope - CEA"/>
            <person name="William W."/>
        </authorList>
    </citation>
    <scope>NUCLEOTIDE SEQUENCE [LARGE SCALE GENOMIC DNA]</scope>
    <source>
        <strain evidence="1 2">29B2s-10</strain>
    </source>
</reference>
<dbReference type="Proteomes" id="UP001497600">
    <property type="component" value="Chromosome G"/>
</dbReference>